<sequence>MSSAIALVSLLFQLLLAVASAVPDSSCPTKCGDVDIPYPFGVGINCSWGIRFNLTCDEVETGVKKPFLFNVEVHSISLLMGQLRFLNSISSACYNPNYNNVTYTPWGVNFEDTPYRFSDLHNKFTAIGCDTLAYIIGSHESDISYQSGCVSICEDEQSIVNGSCAGMGCCQTSIPKNLRYYEVAFARGFNNSDIWRFSRCSYAVLLDAEWFEFQTSYITTTQLMQINSGGRVPVVIDWAIGNETCEVASHDLSYYACISNNSECIDSSNGPGYLCNCSKGYQGNPYVSDGCQGLSSSIPINSIILLSIAAMVPNTVVFALQYVLDIDDCNQQSNPCSDGICHNLPGSYSCHCPEGSHGDAYNGTCIPNQKLSLAVKAVIGTSISLTFLLVFGMCICMIYQRRKLVQSRKRYFSEHGGMQLLEEMRKLSLAFRIFSKEELERATNKFDKNRILGQGGYGTVYKGDMGDNQFVAIKQPKVINERQKKEFGKEMLILSQVNHRNIVKLLGCCLEVEVPMLVYEFVPNGNLYELIHSRIIDNIPLAVRLNIARDSADALAYLHYSASPPIIHGDVKSANILLHENYTAKVSDFGASRLNPKDEDQFATLVQGTCGYLDPEYLQTCKLTEKSDVYSFGVVLLELLTRKKAIYFEENGEETSLASSFILAKKEDRLEELLDNQVTSEGDAELIERIGEMAVQCLSIKGEERPTMKNVADQLNSMRKFKQHPWTPPNAEGIESFLPVPSDAQSSTGNTSYIPKVALCIEYAR</sequence>
<dbReference type="InterPro" id="IPR049883">
    <property type="entry name" value="NOTCH1_EGF-like"/>
</dbReference>
<dbReference type="GO" id="GO:0005509">
    <property type="term" value="F:calcium ion binding"/>
    <property type="evidence" value="ECO:0007669"/>
    <property type="project" value="InterPro"/>
</dbReference>
<feature type="binding site" evidence="15">
    <location>
        <position position="474"/>
    </location>
    <ligand>
        <name>ATP</name>
        <dbReference type="ChEBI" id="CHEBI:30616"/>
    </ligand>
</feature>
<dbReference type="InterPro" id="IPR008271">
    <property type="entry name" value="Ser/Thr_kinase_AS"/>
</dbReference>
<dbReference type="PROSITE" id="PS50011">
    <property type="entry name" value="PROTEIN_KINASE_DOM"/>
    <property type="match status" value="1"/>
</dbReference>
<dbReference type="SUPFAM" id="SSF57196">
    <property type="entry name" value="EGF/Laminin"/>
    <property type="match status" value="1"/>
</dbReference>
<dbReference type="InterPro" id="IPR025287">
    <property type="entry name" value="WAK_GUB"/>
</dbReference>
<evidence type="ECO:0000256" key="13">
    <source>
        <dbReference type="ARBA" id="ARBA00023180"/>
    </source>
</evidence>
<keyword evidence="21" id="KW-1185">Reference proteome</keyword>
<evidence type="ECO:0000256" key="8">
    <source>
        <dbReference type="ARBA" id="ARBA00022777"/>
    </source>
</evidence>
<dbReference type="GO" id="GO:0005886">
    <property type="term" value="C:plasma membrane"/>
    <property type="evidence" value="ECO:0007669"/>
    <property type="project" value="TreeGrafter"/>
</dbReference>
<dbReference type="InterPro" id="IPR017441">
    <property type="entry name" value="Protein_kinase_ATP_BS"/>
</dbReference>
<dbReference type="FunFam" id="3.30.200.20:FF:000043">
    <property type="entry name" value="Wall-associated receptor kinase 2"/>
    <property type="match status" value="1"/>
</dbReference>
<evidence type="ECO:0000313" key="21">
    <source>
        <dbReference type="Proteomes" id="UP000734854"/>
    </source>
</evidence>
<dbReference type="GO" id="GO:0004674">
    <property type="term" value="F:protein serine/threonine kinase activity"/>
    <property type="evidence" value="ECO:0007669"/>
    <property type="project" value="UniProtKB-KW"/>
</dbReference>
<dbReference type="InterPro" id="IPR018097">
    <property type="entry name" value="EGF_Ca-bd_CS"/>
</dbReference>
<evidence type="ECO:0000256" key="4">
    <source>
        <dbReference type="ARBA" id="ARBA00022679"/>
    </source>
</evidence>
<feature type="transmembrane region" description="Helical" evidence="16">
    <location>
        <begin position="377"/>
        <end position="399"/>
    </location>
</feature>
<dbReference type="PROSITE" id="PS00107">
    <property type="entry name" value="PROTEIN_KINASE_ATP"/>
    <property type="match status" value="1"/>
</dbReference>
<evidence type="ECO:0000256" key="1">
    <source>
        <dbReference type="ARBA" id="ARBA00004479"/>
    </source>
</evidence>
<dbReference type="Proteomes" id="UP000734854">
    <property type="component" value="Unassembled WGS sequence"/>
</dbReference>
<keyword evidence="5 16" id="KW-0812">Transmembrane</keyword>
<dbReference type="CDD" id="cd00054">
    <property type="entry name" value="EGF_CA"/>
    <property type="match status" value="1"/>
</dbReference>
<dbReference type="Gene3D" id="2.10.25.10">
    <property type="entry name" value="Laminin"/>
    <property type="match status" value="1"/>
</dbReference>
<feature type="domain" description="Protein kinase" evidence="18">
    <location>
        <begin position="446"/>
        <end position="727"/>
    </location>
</feature>
<dbReference type="SMART" id="SM00220">
    <property type="entry name" value="S_TKc"/>
    <property type="match status" value="1"/>
</dbReference>
<dbReference type="GO" id="GO:0030247">
    <property type="term" value="F:polysaccharide binding"/>
    <property type="evidence" value="ECO:0007669"/>
    <property type="project" value="InterPro"/>
</dbReference>
<evidence type="ECO:0000256" key="15">
    <source>
        <dbReference type="PROSITE-ProRule" id="PRU10141"/>
    </source>
</evidence>
<evidence type="ECO:0000256" key="6">
    <source>
        <dbReference type="ARBA" id="ARBA00022729"/>
    </source>
</evidence>
<evidence type="ECO:0000256" key="7">
    <source>
        <dbReference type="ARBA" id="ARBA00022741"/>
    </source>
</evidence>
<evidence type="ECO:0000256" key="11">
    <source>
        <dbReference type="ARBA" id="ARBA00023136"/>
    </source>
</evidence>
<evidence type="ECO:0000256" key="2">
    <source>
        <dbReference type="ARBA" id="ARBA00022527"/>
    </source>
</evidence>
<dbReference type="GO" id="GO:0005524">
    <property type="term" value="F:ATP binding"/>
    <property type="evidence" value="ECO:0007669"/>
    <property type="project" value="UniProtKB-UniRule"/>
</dbReference>
<dbReference type="InterPro" id="IPR045274">
    <property type="entry name" value="WAK-like"/>
</dbReference>
<keyword evidence="12" id="KW-1015">Disulfide bond</keyword>
<keyword evidence="4" id="KW-0808">Transferase</keyword>
<keyword evidence="2" id="KW-0723">Serine/threonine-protein kinase</keyword>
<dbReference type="PROSITE" id="PS00108">
    <property type="entry name" value="PROTEIN_KINASE_ST"/>
    <property type="match status" value="1"/>
</dbReference>
<protein>
    <submittedName>
        <fullName evidence="20">Uncharacterized protein</fullName>
    </submittedName>
</protein>
<dbReference type="InterPro" id="IPR011009">
    <property type="entry name" value="Kinase-like_dom_sf"/>
</dbReference>
<dbReference type="InterPro" id="IPR000742">
    <property type="entry name" value="EGF"/>
</dbReference>
<evidence type="ECO:0000256" key="12">
    <source>
        <dbReference type="ARBA" id="ARBA00023157"/>
    </source>
</evidence>
<evidence type="ECO:0000256" key="14">
    <source>
        <dbReference type="PROSITE-ProRule" id="PRU00076"/>
    </source>
</evidence>
<dbReference type="InterPro" id="IPR000719">
    <property type="entry name" value="Prot_kinase_dom"/>
</dbReference>
<proteinExistence type="predicted"/>
<evidence type="ECO:0000256" key="9">
    <source>
        <dbReference type="ARBA" id="ARBA00022840"/>
    </source>
</evidence>
<reference evidence="20 21" key="1">
    <citation type="submission" date="2020-08" db="EMBL/GenBank/DDBJ databases">
        <title>Plant Genome Project.</title>
        <authorList>
            <person name="Zhang R.-G."/>
        </authorList>
    </citation>
    <scope>NUCLEOTIDE SEQUENCE [LARGE SCALE GENOMIC DNA]</scope>
    <source>
        <tissue evidence="20">Rhizome</tissue>
    </source>
</reference>
<keyword evidence="3 14" id="KW-0245">EGF-like domain</keyword>
<organism evidence="20 21">
    <name type="scientific">Zingiber officinale</name>
    <name type="common">Ginger</name>
    <name type="synonym">Amomum zingiber</name>
    <dbReference type="NCBI Taxonomy" id="94328"/>
    <lineage>
        <taxon>Eukaryota</taxon>
        <taxon>Viridiplantae</taxon>
        <taxon>Streptophyta</taxon>
        <taxon>Embryophyta</taxon>
        <taxon>Tracheophyta</taxon>
        <taxon>Spermatophyta</taxon>
        <taxon>Magnoliopsida</taxon>
        <taxon>Liliopsida</taxon>
        <taxon>Zingiberales</taxon>
        <taxon>Zingiberaceae</taxon>
        <taxon>Zingiber</taxon>
    </lineage>
</organism>
<dbReference type="PANTHER" id="PTHR27005:SF479">
    <property type="entry name" value="OS06G0706600 PROTEIN"/>
    <property type="match status" value="1"/>
</dbReference>
<dbReference type="CDD" id="cd14066">
    <property type="entry name" value="STKc_IRAK"/>
    <property type="match status" value="1"/>
</dbReference>
<keyword evidence="11 16" id="KW-0472">Membrane</keyword>
<keyword evidence="9 15" id="KW-0067">ATP-binding</keyword>
<feature type="chain" id="PRO_5035172833" evidence="17">
    <location>
        <begin position="22"/>
        <end position="765"/>
    </location>
</feature>
<gene>
    <name evidence="20" type="ORF">ZIOFF_072403</name>
</gene>
<keyword evidence="8" id="KW-0418">Kinase</keyword>
<name>A0A8J5CRK5_ZINOF</name>
<dbReference type="PROSITE" id="PS01187">
    <property type="entry name" value="EGF_CA"/>
    <property type="match status" value="1"/>
</dbReference>
<evidence type="ECO:0000256" key="10">
    <source>
        <dbReference type="ARBA" id="ARBA00022989"/>
    </source>
</evidence>
<keyword evidence="13" id="KW-0325">Glycoprotein</keyword>
<dbReference type="Pfam" id="PF07714">
    <property type="entry name" value="PK_Tyr_Ser-Thr"/>
    <property type="match status" value="1"/>
</dbReference>
<dbReference type="PROSITE" id="PS50026">
    <property type="entry name" value="EGF_3"/>
    <property type="match status" value="1"/>
</dbReference>
<keyword evidence="7 15" id="KW-0547">Nucleotide-binding</keyword>
<evidence type="ECO:0000313" key="20">
    <source>
        <dbReference type="EMBL" id="KAG6467839.1"/>
    </source>
</evidence>
<evidence type="ECO:0000256" key="16">
    <source>
        <dbReference type="SAM" id="Phobius"/>
    </source>
</evidence>
<dbReference type="PANTHER" id="PTHR27005">
    <property type="entry name" value="WALL-ASSOCIATED RECEPTOR KINASE-LIKE 21"/>
    <property type="match status" value="1"/>
</dbReference>
<dbReference type="SUPFAM" id="SSF56112">
    <property type="entry name" value="Protein kinase-like (PK-like)"/>
    <property type="match status" value="1"/>
</dbReference>
<dbReference type="InterPro" id="IPR001881">
    <property type="entry name" value="EGF-like_Ca-bd_dom"/>
</dbReference>
<dbReference type="PROSITE" id="PS00010">
    <property type="entry name" value="ASX_HYDROXYL"/>
    <property type="match status" value="1"/>
</dbReference>
<dbReference type="InterPro" id="IPR001245">
    <property type="entry name" value="Ser-Thr/Tyr_kinase_cat_dom"/>
</dbReference>
<evidence type="ECO:0000259" key="19">
    <source>
        <dbReference type="PROSITE" id="PS50026"/>
    </source>
</evidence>
<comment type="caution">
    <text evidence="20">The sequence shown here is derived from an EMBL/GenBank/DDBJ whole genome shotgun (WGS) entry which is preliminary data.</text>
</comment>
<evidence type="ECO:0000256" key="17">
    <source>
        <dbReference type="SAM" id="SignalP"/>
    </source>
</evidence>
<dbReference type="Pfam" id="PF07645">
    <property type="entry name" value="EGF_CA"/>
    <property type="match status" value="1"/>
</dbReference>
<evidence type="ECO:0000256" key="3">
    <source>
        <dbReference type="ARBA" id="ARBA00022536"/>
    </source>
</evidence>
<dbReference type="FunFam" id="1.10.510.10:FF:000084">
    <property type="entry name" value="Wall-associated receptor kinase 2"/>
    <property type="match status" value="1"/>
</dbReference>
<feature type="domain" description="EGF-like" evidence="19">
    <location>
        <begin position="325"/>
        <end position="366"/>
    </location>
</feature>
<dbReference type="AlphaFoldDB" id="A0A8J5CRK5"/>
<dbReference type="EMBL" id="JACMSC010000022">
    <property type="protein sequence ID" value="KAG6467839.1"/>
    <property type="molecule type" value="Genomic_DNA"/>
</dbReference>
<dbReference type="GO" id="GO:0007166">
    <property type="term" value="P:cell surface receptor signaling pathway"/>
    <property type="evidence" value="ECO:0007669"/>
    <property type="project" value="InterPro"/>
</dbReference>
<evidence type="ECO:0000259" key="18">
    <source>
        <dbReference type="PROSITE" id="PS50011"/>
    </source>
</evidence>
<keyword evidence="10 16" id="KW-1133">Transmembrane helix</keyword>
<evidence type="ECO:0000256" key="5">
    <source>
        <dbReference type="ARBA" id="ARBA00022692"/>
    </source>
</evidence>
<dbReference type="SMART" id="SM00179">
    <property type="entry name" value="EGF_CA"/>
    <property type="match status" value="1"/>
</dbReference>
<comment type="caution">
    <text evidence="14">Lacks conserved residue(s) required for the propagation of feature annotation.</text>
</comment>
<comment type="subcellular location">
    <subcellularLocation>
        <location evidence="1">Membrane</location>
        <topology evidence="1">Single-pass type I membrane protein</topology>
    </subcellularLocation>
</comment>
<feature type="signal peptide" evidence="17">
    <location>
        <begin position="1"/>
        <end position="21"/>
    </location>
</feature>
<dbReference type="Gene3D" id="1.10.510.10">
    <property type="entry name" value="Transferase(Phosphotransferase) domain 1"/>
    <property type="match status" value="1"/>
</dbReference>
<dbReference type="Pfam" id="PF13947">
    <property type="entry name" value="GUB_WAK_bind"/>
    <property type="match status" value="1"/>
</dbReference>
<dbReference type="Gene3D" id="3.30.200.20">
    <property type="entry name" value="Phosphorylase Kinase, domain 1"/>
    <property type="match status" value="1"/>
</dbReference>
<accession>A0A8J5CRK5</accession>
<keyword evidence="6 17" id="KW-0732">Signal</keyword>
<dbReference type="SMART" id="SM00181">
    <property type="entry name" value="EGF"/>
    <property type="match status" value="2"/>
</dbReference>
<dbReference type="InterPro" id="IPR000152">
    <property type="entry name" value="EGF-type_Asp/Asn_hydroxyl_site"/>
</dbReference>